<sequence>MSDRVLVQKGARSCGITTFLRGSLPNLFTYLGRHVGMYLAVFTLPVFRYVPVHEVEPDDCGWGYNVEAVVPVRLSVKRGTVVRRSQKCRGLLLTDSSSLLFPAHGAHGGRMLTSNSTDHYHLSRETGRPIEISAPVSGGPTI</sequence>
<gene>
    <name evidence="1" type="ORF">PoMZ_01852</name>
</gene>
<dbReference type="AlphaFoldDB" id="A0A4P7N9V4"/>
<proteinExistence type="predicted"/>
<dbReference type="EMBL" id="CP034205">
    <property type="protein sequence ID" value="QBZ56934.1"/>
    <property type="molecule type" value="Genomic_DNA"/>
</dbReference>
<organism evidence="1 2">
    <name type="scientific">Pyricularia oryzae</name>
    <name type="common">Rice blast fungus</name>
    <name type="synonym">Magnaporthe oryzae</name>
    <dbReference type="NCBI Taxonomy" id="318829"/>
    <lineage>
        <taxon>Eukaryota</taxon>
        <taxon>Fungi</taxon>
        <taxon>Dikarya</taxon>
        <taxon>Ascomycota</taxon>
        <taxon>Pezizomycotina</taxon>
        <taxon>Sordariomycetes</taxon>
        <taxon>Sordariomycetidae</taxon>
        <taxon>Magnaporthales</taxon>
        <taxon>Pyriculariaceae</taxon>
        <taxon>Pyricularia</taxon>
    </lineage>
</organism>
<accession>A0A4P7N9V4</accession>
<dbReference type="Proteomes" id="UP000294847">
    <property type="component" value="Chromosome 2"/>
</dbReference>
<name>A0A4P7N9V4_PYROR</name>
<protein>
    <submittedName>
        <fullName evidence="1">Uncharacterized protein</fullName>
    </submittedName>
</protein>
<evidence type="ECO:0000313" key="2">
    <source>
        <dbReference type="Proteomes" id="UP000294847"/>
    </source>
</evidence>
<reference evidence="1 2" key="1">
    <citation type="journal article" date="2019" name="Mol. Biol. Evol.">
        <title>Blast fungal genomes show frequent chromosomal changes, gene gains and losses, and effector gene turnover.</title>
        <authorList>
            <person name="Gomez Luciano L.B."/>
            <person name="Jason Tsai I."/>
            <person name="Chuma I."/>
            <person name="Tosa Y."/>
            <person name="Chen Y.H."/>
            <person name="Li J.Y."/>
            <person name="Li M.Y."/>
            <person name="Jade Lu M.Y."/>
            <person name="Nakayashiki H."/>
            <person name="Li W.H."/>
        </authorList>
    </citation>
    <scope>NUCLEOTIDE SEQUENCE [LARGE SCALE GENOMIC DNA]</scope>
    <source>
        <strain evidence="1">MZ5-1-6</strain>
    </source>
</reference>
<evidence type="ECO:0000313" key="1">
    <source>
        <dbReference type="EMBL" id="QBZ56934.1"/>
    </source>
</evidence>